<dbReference type="Proteomes" id="UP000826656">
    <property type="component" value="Unassembled WGS sequence"/>
</dbReference>
<name>A0ABQ7WE20_SOLTU</name>
<feature type="compositionally biased region" description="Low complexity" evidence="1">
    <location>
        <begin position="21"/>
        <end position="50"/>
    </location>
</feature>
<organism evidence="2 3">
    <name type="scientific">Solanum tuberosum</name>
    <name type="common">Potato</name>
    <dbReference type="NCBI Taxonomy" id="4113"/>
    <lineage>
        <taxon>Eukaryota</taxon>
        <taxon>Viridiplantae</taxon>
        <taxon>Streptophyta</taxon>
        <taxon>Embryophyta</taxon>
        <taxon>Tracheophyta</taxon>
        <taxon>Spermatophyta</taxon>
        <taxon>Magnoliopsida</taxon>
        <taxon>eudicotyledons</taxon>
        <taxon>Gunneridae</taxon>
        <taxon>Pentapetalae</taxon>
        <taxon>asterids</taxon>
        <taxon>lamiids</taxon>
        <taxon>Solanales</taxon>
        <taxon>Solanaceae</taxon>
        <taxon>Solanoideae</taxon>
        <taxon>Solaneae</taxon>
        <taxon>Solanum</taxon>
    </lineage>
</organism>
<evidence type="ECO:0000313" key="2">
    <source>
        <dbReference type="EMBL" id="KAH0778975.1"/>
    </source>
</evidence>
<protein>
    <submittedName>
        <fullName evidence="2">Uncharacterized protein</fullName>
    </submittedName>
</protein>
<feature type="region of interest" description="Disordered" evidence="1">
    <location>
        <begin position="1"/>
        <end position="50"/>
    </location>
</feature>
<evidence type="ECO:0000256" key="1">
    <source>
        <dbReference type="SAM" id="MobiDB-lite"/>
    </source>
</evidence>
<comment type="caution">
    <text evidence="2">The sequence shown here is derived from an EMBL/GenBank/DDBJ whole genome shotgun (WGS) entry which is preliminary data.</text>
</comment>
<keyword evidence="3" id="KW-1185">Reference proteome</keyword>
<reference evidence="2 3" key="1">
    <citation type="journal article" date="2021" name="bioRxiv">
        <title>Chromosome-scale and haplotype-resolved genome assembly of a tetraploid potato cultivar.</title>
        <authorList>
            <person name="Sun H."/>
            <person name="Jiao W.-B."/>
            <person name="Krause K."/>
            <person name="Campoy J.A."/>
            <person name="Goel M."/>
            <person name="Folz-Donahue K."/>
            <person name="Kukat C."/>
            <person name="Huettel B."/>
            <person name="Schneeberger K."/>
        </authorList>
    </citation>
    <scope>NUCLEOTIDE SEQUENCE [LARGE SCALE GENOMIC DNA]</scope>
    <source>
        <strain evidence="2">SolTubOtavaFocal</strain>
        <tissue evidence="2">Leaves</tissue>
    </source>
</reference>
<sequence length="145" mass="15101">MQVRVQVASVDPDTSSYWGDTTGTCTSPNSTSSSAAGSACRSGTRGSATTSSCGCRVRLKGRADATARAEDARGILEVGIADILRSDWGGCLRVPAHLSGAATVIRLLGVERSRLHRSSVSWASQAVVAFVSRVQASWIASCILE</sequence>
<evidence type="ECO:0000313" key="3">
    <source>
        <dbReference type="Proteomes" id="UP000826656"/>
    </source>
</evidence>
<proteinExistence type="predicted"/>
<gene>
    <name evidence="2" type="ORF">KY290_005402</name>
</gene>
<accession>A0ABQ7WE20</accession>
<dbReference type="EMBL" id="JAIVGD010000002">
    <property type="protein sequence ID" value="KAH0778975.1"/>
    <property type="molecule type" value="Genomic_DNA"/>
</dbReference>